<dbReference type="RefSeq" id="WP_043250769.1">
    <property type="nucleotide sequence ID" value="NZ_HG322950.1"/>
</dbReference>
<reference evidence="1 2" key="1">
    <citation type="submission" date="2013-03" db="EMBL/GenBank/DDBJ databases">
        <authorList>
            <person name="Linke B."/>
        </authorList>
    </citation>
    <scope>NUCLEOTIDE SEQUENCE [LARGE SCALE GENOMIC DNA]</scope>
    <source>
        <strain evidence="1 2">B13</strain>
    </source>
</reference>
<dbReference type="AlphaFoldDB" id="A0A024HEY8"/>
<evidence type="ECO:0000313" key="1">
    <source>
        <dbReference type="EMBL" id="CDF83077.1"/>
    </source>
</evidence>
<organism evidence="1 2">
    <name type="scientific">Pseudomonas knackmussii (strain DSM 6978 / CCUG 54928 / LMG 23759 / B13)</name>
    <dbReference type="NCBI Taxonomy" id="1301098"/>
    <lineage>
        <taxon>Bacteria</taxon>
        <taxon>Pseudomonadati</taxon>
        <taxon>Pseudomonadota</taxon>
        <taxon>Gammaproteobacteria</taxon>
        <taxon>Pseudomonadales</taxon>
        <taxon>Pseudomonadaceae</taxon>
        <taxon>Pseudomonas</taxon>
    </lineage>
</organism>
<dbReference type="STRING" id="1301098.PKB_1719"/>
<dbReference type="PATRIC" id="fig|1301098.3.peg.1712"/>
<keyword evidence="2" id="KW-1185">Reference proteome</keyword>
<dbReference type="KEGG" id="pkc:PKB_1719"/>
<sequence>MSRAAYHQEHAERARDEARRLLAERERLGARWLSWVATELYQLKPPQYAAMVRRELQQLSGDA</sequence>
<reference evidence="1 2" key="2">
    <citation type="submission" date="2014-05" db="EMBL/GenBank/DDBJ databases">
        <title>Genome sequence of the 3-chlorobenzoate degrading bacterium Pseudomonas knackmussii B13 shows multiple evidence for horizontal gene transfer.</title>
        <authorList>
            <person name="Miyazaki R."/>
            <person name="Bertelli C."/>
            <person name="Falquet L."/>
            <person name="Robinson-Rechavi M."/>
            <person name="Gharib W."/>
            <person name="Roy S."/>
            <person name="Van der Meer J.R."/>
        </authorList>
    </citation>
    <scope>NUCLEOTIDE SEQUENCE [LARGE SCALE GENOMIC DNA]</scope>
    <source>
        <strain evidence="1 2">B13</strain>
    </source>
</reference>
<dbReference type="OrthoDB" id="7018021at2"/>
<protein>
    <submittedName>
        <fullName evidence="1">Uncharacterized protein</fullName>
    </submittedName>
</protein>
<gene>
    <name evidence="1" type="ORF">PKB_1719</name>
</gene>
<evidence type="ECO:0000313" key="2">
    <source>
        <dbReference type="Proteomes" id="UP000025241"/>
    </source>
</evidence>
<accession>A0A024HEY8</accession>
<proteinExistence type="predicted"/>
<dbReference type="EMBL" id="HG322950">
    <property type="protein sequence ID" value="CDF83077.1"/>
    <property type="molecule type" value="Genomic_DNA"/>
</dbReference>
<name>A0A024HEY8_PSEKB</name>
<dbReference type="Proteomes" id="UP000025241">
    <property type="component" value="Chromosome I"/>
</dbReference>
<dbReference type="HOGENOM" id="CLU_193000_0_0_6"/>